<dbReference type="PRINTS" id="PR00474">
    <property type="entry name" value="GLU5KINASE"/>
</dbReference>
<sequence>MPASGAGLLLGVGAGAGRGAARPGPSRGRGPRRAPARPGCLGAGVRRPRRRWCRGPHMDTLTSVCASDILERARRVVLKIGSALLVEASSGMPRRPWLEALVDDIVDLRRGGREVLIVSSGAVAVGRRSLPLDLTGRPRLQEKQAAAAVGQVRLAHAYQEVLGRHGITAAQVLLTLDDSENRRRYLNARNTIDTLLRLGAVPVINENDTVATQEIRFGDNDRLAARVAQMTSADALILFSDIDGLYTADPNKDPGARFIPTVEALTPEILAMGGGAVTAHGTGGMVTKLAAAAICMEAGCAMAIAPGKGTNPVKRLREGGRCTWFLPSHEPHAARKSWISGSLRAEGVVTVDEGAARALAQGGSLLPAGVRAIEGDFQRGAAVRVVGPDGRRLAKGLVSYPAEEARLLMGHKSGEIEALLGYRGRDELIHRDDMVVDTTEERTAS</sequence>
<reference evidence="11 12" key="1">
    <citation type="submission" date="2012-02" db="EMBL/GenBank/DDBJ databases">
        <title>Shotgun genome sequence of Phaeospirillum photometricum DSM 122.</title>
        <authorList>
            <person name="Duquesne K."/>
            <person name="Sturgis J."/>
        </authorList>
    </citation>
    <scope>NUCLEOTIDE SEQUENCE [LARGE SCALE GENOMIC DNA]</scope>
    <source>
        <strain evidence="12">DSM122</strain>
    </source>
</reference>
<evidence type="ECO:0000256" key="5">
    <source>
        <dbReference type="ARBA" id="ARBA00022741"/>
    </source>
</evidence>
<dbReference type="InterPro" id="IPR005715">
    <property type="entry name" value="Glu_5kinase/COase_Synthase"/>
</dbReference>
<dbReference type="GO" id="GO:0055129">
    <property type="term" value="P:L-proline biosynthetic process"/>
    <property type="evidence" value="ECO:0007669"/>
    <property type="project" value="UniProtKB-UniRule"/>
</dbReference>
<dbReference type="SUPFAM" id="SSF53633">
    <property type="entry name" value="Carbamate kinase-like"/>
    <property type="match status" value="1"/>
</dbReference>
<dbReference type="FunFam" id="2.30.130.10:FF:000007">
    <property type="entry name" value="Glutamate 5-kinase"/>
    <property type="match status" value="1"/>
</dbReference>
<evidence type="ECO:0000259" key="10">
    <source>
        <dbReference type="SMART" id="SM00359"/>
    </source>
</evidence>
<dbReference type="InterPro" id="IPR001057">
    <property type="entry name" value="Glu/AcGlu_kinase"/>
</dbReference>
<keyword evidence="7 8" id="KW-0067">ATP-binding</keyword>
<dbReference type="eggNOG" id="COG0263">
    <property type="taxonomic scope" value="Bacteria"/>
</dbReference>
<comment type="pathway">
    <text evidence="8">Amino-acid biosynthesis; L-proline biosynthesis; L-glutamate 5-semialdehyde from L-glutamate: step 1/2.</text>
</comment>
<evidence type="ECO:0000256" key="3">
    <source>
        <dbReference type="ARBA" id="ARBA00022650"/>
    </source>
</evidence>
<dbReference type="HAMAP" id="MF_00456">
    <property type="entry name" value="ProB"/>
    <property type="match status" value="1"/>
</dbReference>
<dbReference type="PANTHER" id="PTHR43654:SF1">
    <property type="entry name" value="ISOPENTENYL PHOSPHATE KINASE"/>
    <property type="match status" value="1"/>
</dbReference>
<dbReference type="InterPro" id="IPR019797">
    <property type="entry name" value="Glutamate_5-kinase_CS"/>
</dbReference>
<evidence type="ECO:0000256" key="6">
    <source>
        <dbReference type="ARBA" id="ARBA00022777"/>
    </source>
</evidence>
<dbReference type="Proteomes" id="UP000033220">
    <property type="component" value="Chromosome DSM 122"/>
</dbReference>
<dbReference type="PANTHER" id="PTHR43654">
    <property type="entry name" value="GLUTAMATE 5-KINASE"/>
    <property type="match status" value="1"/>
</dbReference>
<dbReference type="Gene3D" id="2.30.130.10">
    <property type="entry name" value="PUA domain"/>
    <property type="match status" value="1"/>
</dbReference>
<feature type="region of interest" description="Disordered" evidence="9">
    <location>
        <begin position="16"/>
        <end position="41"/>
    </location>
</feature>
<comment type="similarity">
    <text evidence="8">Belongs to the glutamate 5-kinase family.</text>
</comment>
<keyword evidence="4 8" id="KW-0808">Transferase</keyword>
<dbReference type="SUPFAM" id="SSF88697">
    <property type="entry name" value="PUA domain-like"/>
    <property type="match status" value="1"/>
</dbReference>
<keyword evidence="3 8" id="KW-0641">Proline biosynthesis</keyword>
<evidence type="ECO:0000256" key="2">
    <source>
        <dbReference type="ARBA" id="ARBA00022605"/>
    </source>
</evidence>
<evidence type="ECO:0000256" key="9">
    <source>
        <dbReference type="SAM" id="MobiDB-lite"/>
    </source>
</evidence>
<name>H6SKK3_PARPM</name>
<comment type="function">
    <text evidence="8">Catalyzes the transfer of a phosphate group to glutamate to form L-glutamate 5-phosphate.</text>
</comment>
<keyword evidence="5 8" id="KW-0547">Nucleotide-binding</keyword>
<dbReference type="Gene3D" id="3.40.1160.10">
    <property type="entry name" value="Acetylglutamate kinase-like"/>
    <property type="match status" value="2"/>
</dbReference>
<dbReference type="HOGENOM" id="CLU_025400_2_0_5"/>
<dbReference type="NCBIfam" id="TIGR01027">
    <property type="entry name" value="proB"/>
    <property type="match status" value="1"/>
</dbReference>
<dbReference type="PROSITE" id="PS00902">
    <property type="entry name" value="GLUTAMATE_5_KINASE"/>
    <property type="match status" value="1"/>
</dbReference>
<accession>H6SKK3</accession>
<dbReference type="InterPro" id="IPR036393">
    <property type="entry name" value="AceGlu_kinase-like_sf"/>
</dbReference>
<dbReference type="SMART" id="SM00359">
    <property type="entry name" value="PUA"/>
    <property type="match status" value="1"/>
</dbReference>
<dbReference type="UniPathway" id="UPA00098">
    <property type="reaction ID" value="UER00359"/>
</dbReference>
<feature type="binding site" evidence="8">
    <location>
        <position position="120"/>
    </location>
    <ligand>
        <name>substrate</name>
    </ligand>
</feature>
<dbReference type="Pfam" id="PF01472">
    <property type="entry name" value="PUA"/>
    <property type="match status" value="1"/>
</dbReference>
<dbReference type="GO" id="GO:0004349">
    <property type="term" value="F:glutamate 5-kinase activity"/>
    <property type="evidence" value="ECO:0007669"/>
    <property type="project" value="UniProtKB-UniRule"/>
</dbReference>
<keyword evidence="1 8" id="KW-0963">Cytoplasm</keyword>
<keyword evidence="2 8" id="KW-0028">Amino-acid biosynthesis</keyword>
<comment type="subcellular location">
    <subcellularLocation>
        <location evidence="8">Cytoplasm</location>
    </subcellularLocation>
</comment>
<evidence type="ECO:0000313" key="12">
    <source>
        <dbReference type="Proteomes" id="UP000033220"/>
    </source>
</evidence>
<dbReference type="FunFam" id="3.40.1160.10:FF:000018">
    <property type="entry name" value="Glutamate 5-kinase"/>
    <property type="match status" value="1"/>
</dbReference>
<feature type="compositionally biased region" description="Low complexity" evidence="9">
    <location>
        <begin position="19"/>
        <end position="28"/>
    </location>
</feature>
<dbReference type="CDD" id="cd04242">
    <property type="entry name" value="AAK_G5K_ProB"/>
    <property type="match status" value="1"/>
</dbReference>
<dbReference type="InterPro" id="IPR002478">
    <property type="entry name" value="PUA"/>
</dbReference>
<keyword evidence="12" id="KW-1185">Reference proteome</keyword>
<feature type="binding site" evidence="8">
    <location>
        <position position="208"/>
    </location>
    <ligand>
        <name>substrate</name>
    </ligand>
</feature>
<dbReference type="EC" id="2.7.2.11" evidence="8"/>
<feature type="binding site" evidence="8">
    <location>
        <begin position="240"/>
        <end position="241"/>
    </location>
    <ligand>
        <name>ATP</name>
        <dbReference type="ChEBI" id="CHEBI:30616"/>
    </ligand>
</feature>
<feature type="binding site" evidence="8">
    <location>
        <begin position="282"/>
        <end position="288"/>
    </location>
    <ligand>
        <name>ATP</name>
        <dbReference type="ChEBI" id="CHEBI:30616"/>
    </ligand>
</feature>
<dbReference type="PATRIC" id="fig|1150469.3.peg.2128"/>
<dbReference type="GO" id="GO:0005829">
    <property type="term" value="C:cytosol"/>
    <property type="evidence" value="ECO:0007669"/>
    <property type="project" value="TreeGrafter"/>
</dbReference>
<proteinExistence type="inferred from homology"/>
<dbReference type="CDD" id="cd21157">
    <property type="entry name" value="PUA_G5K"/>
    <property type="match status" value="1"/>
</dbReference>
<dbReference type="InterPro" id="IPR015947">
    <property type="entry name" value="PUA-like_sf"/>
</dbReference>
<dbReference type="InterPro" id="IPR011529">
    <property type="entry name" value="Glu_5kinase"/>
</dbReference>
<dbReference type="EMBL" id="HE663493">
    <property type="protein sequence ID" value="CCG08518.1"/>
    <property type="molecule type" value="Genomic_DNA"/>
</dbReference>
<organism evidence="11 12">
    <name type="scientific">Pararhodospirillum photometricum DSM 122</name>
    <dbReference type="NCBI Taxonomy" id="1150469"/>
    <lineage>
        <taxon>Bacteria</taxon>
        <taxon>Pseudomonadati</taxon>
        <taxon>Pseudomonadota</taxon>
        <taxon>Alphaproteobacteria</taxon>
        <taxon>Rhodospirillales</taxon>
        <taxon>Rhodospirillaceae</taxon>
        <taxon>Pararhodospirillum</taxon>
    </lineage>
</organism>
<dbReference type="PROSITE" id="PS50890">
    <property type="entry name" value="PUA"/>
    <property type="match status" value="1"/>
</dbReference>
<dbReference type="AlphaFoldDB" id="H6SKK3"/>
<evidence type="ECO:0000256" key="8">
    <source>
        <dbReference type="HAMAP-Rule" id="MF_00456"/>
    </source>
</evidence>
<dbReference type="KEGG" id="rpm:RSPPHO_01892"/>
<evidence type="ECO:0000256" key="7">
    <source>
        <dbReference type="ARBA" id="ARBA00022840"/>
    </source>
</evidence>
<dbReference type="InterPro" id="IPR036974">
    <property type="entry name" value="PUA_sf"/>
</dbReference>
<dbReference type="InterPro" id="IPR041739">
    <property type="entry name" value="G5K_ProB"/>
</dbReference>
<dbReference type="STRING" id="1150469.RSPPHO_01892"/>
<evidence type="ECO:0000256" key="4">
    <source>
        <dbReference type="ARBA" id="ARBA00022679"/>
    </source>
</evidence>
<protein>
    <recommendedName>
        <fullName evidence="8">Glutamate 5-kinase</fullName>
        <ecNumber evidence="8">2.7.2.11</ecNumber>
    </recommendedName>
    <alternativeName>
        <fullName evidence="8">Gamma-glutamyl kinase</fullName>
        <shortName evidence="8">GK</shortName>
    </alternativeName>
</protein>
<dbReference type="GO" id="GO:0005524">
    <property type="term" value="F:ATP binding"/>
    <property type="evidence" value="ECO:0007669"/>
    <property type="project" value="UniProtKB-KW"/>
</dbReference>
<feature type="binding site" evidence="8">
    <location>
        <position position="220"/>
    </location>
    <ligand>
        <name>substrate</name>
    </ligand>
</feature>
<dbReference type="InterPro" id="IPR001048">
    <property type="entry name" value="Asp/Glu/Uridylate_kinase"/>
</dbReference>
<feature type="binding site" evidence="8">
    <location>
        <position position="79"/>
    </location>
    <ligand>
        <name>ATP</name>
        <dbReference type="ChEBI" id="CHEBI:30616"/>
    </ligand>
</feature>
<evidence type="ECO:0000313" key="11">
    <source>
        <dbReference type="EMBL" id="CCG08518.1"/>
    </source>
</evidence>
<comment type="catalytic activity">
    <reaction evidence="8">
        <text>L-glutamate + ATP = L-glutamyl 5-phosphate + ADP</text>
        <dbReference type="Rhea" id="RHEA:14877"/>
        <dbReference type="ChEBI" id="CHEBI:29985"/>
        <dbReference type="ChEBI" id="CHEBI:30616"/>
        <dbReference type="ChEBI" id="CHEBI:58274"/>
        <dbReference type="ChEBI" id="CHEBI:456216"/>
        <dbReference type="EC" id="2.7.2.11"/>
    </reaction>
</comment>
<dbReference type="Pfam" id="PF00696">
    <property type="entry name" value="AA_kinase"/>
    <property type="match status" value="1"/>
</dbReference>
<dbReference type="GO" id="GO:0003723">
    <property type="term" value="F:RNA binding"/>
    <property type="evidence" value="ECO:0007669"/>
    <property type="project" value="InterPro"/>
</dbReference>
<gene>
    <name evidence="8 11" type="primary">proB</name>
    <name evidence="11" type="ORF">RSPPHO_01892</name>
</gene>
<keyword evidence="6 8" id="KW-0418">Kinase</keyword>
<evidence type="ECO:0000256" key="1">
    <source>
        <dbReference type="ARBA" id="ARBA00022490"/>
    </source>
</evidence>
<dbReference type="PIRSF" id="PIRSF000729">
    <property type="entry name" value="GK"/>
    <property type="match status" value="1"/>
</dbReference>
<feature type="domain" description="PUA" evidence="10">
    <location>
        <begin position="347"/>
        <end position="429"/>
    </location>
</feature>